<accession>D3F0B8</accession>
<feature type="signal peptide" evidence="1">
    <location>
        <begin position="1"/>
        <end position="28"/>
    </location>
</feature>
<dbReference type="RefSeq" id="WP_012935029.1">
    <property type="nucleotide sequence ID" value="NC_013739.1"/>
</dbReference>
<keyword evidence="3" id="KW-1185">Reference proteome</keyword>
<dbReference type="HOGENOM" id="CLU_1188321_0_0_11"/>
<evidence type="ECO:0000256" key="1">
    <source>
        <dbReference type="SAM" id="SignalP"/>
    </source>
</evidence>
<keyword evidence="1" id="KW-0732">Signal</keyword>
<evidence type="ECO:0000313" key="3">
    <source>
        <dbReference type="Proteomes" id="UP000008229"/>
    </source>
</evidence>
<proteinExistence type="predicted"/>
<dbReference type="OrthoDB" id="9815836at2"/>
<reference evidence="2 3" key="1">
    <citation type="journal article" date="2010" name="Stand. Genomic Sci.">
        <title>Complete genome sequence of Conexibacter woesei type strain (ID131577).</title>
        <authorList>
            <person name="Pukall R."/>
            <person name="Lapidus A."/>
            <person name="Glavina Del Rio T."/>
            <person name="Copeland A."/>
            <person name="Tice H."/>
            <person name="Cheng J.-F."/>
            <person name="Lucas S."/>
            <person name="Chen F."/>
            <person name="Nolan M."/>
            <person name="Bruce D."/>
            <person name="Goodwin L."/>
            <person name="Pitluck S."/>
            <person name="Mavromatis K."/>
            <person name="Ivanova N."/>
            <person name="Ovchinnikova G."/>
            <person name="Pati A."/>
            <person name="Chen A."/>
            <person name="Palaniappan K."/>
            <person name="Land M."/>
            <person name="Hauser L."/>
            <person name="Chang Y.-J."/>
            <person name="Jeffries C.D."/>
            <person name="Chain P."/>
            <person name="Meincke L."/>
            <person name="Sims D."/>
            <person name="Brettin T."/>
            <person name="Detter J.C."/>
            <person name="Rohde M."/>
            <person name="Goeker M."/>
            <person name="Bristow J."/>
            <person name="Eisen J.A."/>
            <person name="Markowitz V."/>
            <person name="Kyrpides N.C."/>
            <person name="Klenk H.-P."/>
            <person name="Hugenholtz P."/>
        </authorList>
    </citation>
    <scope>NUCLEOTIDE SEQUENCE [LARGE SCALE GENOMIC DNA]</scope>
    <source>
        <strain evidence="3">DSM 14684 / CIP 108061 / JCM 11494 / NBRC 100937 / ID131577</strain>
    </source>
</reference>
<dbReference type="KEGG" id="cwo:Cwoe_3560"/>
<dbReference type="EMBL" id="CP001854">
    <property type="protein sequence ID" value="ADB51978.1"/>
    <property type="molecule type" value="Genomic_DNA"/>
</dbReference>
<evidence type="ECO:0000313" key="2">
    <source>
        <dbReference type="EMBL" id="ADB51978.1"/>
    </source>
</evidence>
<protein>
    <recommendedName>
        <fullName evidence="4">Ig-like domain-containing protein</fullName>
    </recommendedName>
</protein>
<sequence length="233" mass="23896" precursor="true">MGTKIRSPFAPGLLAALVLAAAPAAALAAPAATQPPTIGGAVRFGEAVRCEPGQWSGDPASFRYDWIVNGSSRGSGQTFAIDDPYYVSYPLACQVTATDAAGASGVAGSAPVQPGRGTPKVTIGRFVAQPRGRILVTGKVAPLSITREWGGGSVVLRRSVPGRSGAVYQLSERPAAIGRDGSFRAAGIDAPGRWKIRVDVVPSAINLWEAPSVTRTLRISRGGRSCGGCSLIG</sequence>
<evidence type="ECO:0008006" key="4">
    <source>
        <dbReference type="Google" id="ProtNLM"/>
    </source>
</evidence>
<feature type="chain" id="PRO_5038673763" description="Ig-like domain-containing protein" evidence="1">
    <location>
        <begin position="29"/>
        <end position="233"/>
    </location>
</feature>
<gene>
    <name evidence="2" type="ordered locus">Cwoe_3560</name>
</gene>
<reference evidence="3" key="2">
    <citation type="submission" date="2010-01" db="EMBL/GenBank/DDBJ databases">
        <title>The complete genome of Conexibacter woesei DSM 14684.</title>
        <authorList>
            <consortium name="US DOE Joint Genome Institute (JGI-PGF)"/>
            <person name="Lucas S."/>
            <person name="Copeland A."/>
            <person name="Lapidus A."/>
            <person name="Glavina del Rio T."/>
            <person name="Dalin E."/>
            <person name="Tice H."/>
            <person name="Bruce D."/>
            <person name="Goodwin L."/>
            <person name="Pitluck S."/>
            <person name="Kyrpides N."/>
            <person name="Mavromatis K."/>
            <person name="Ivanova N."/>
            <person name="Mikhailova N."/>
            <person name="Chertkov O."/>
            <person name="Brettin T."/>
            <person name="Detter J.C."/>
            <person name="Han C."/>
            <person name="Larimer F."/>
            <person name="Land M."/>
            <person name="Hauser L."/>
            <person name="Markowitz V."/>
            <person name="Cheng J.-F."/>
            <person name="Hugenholtz P."/>
            <person name="Woyke T."/>
            <person name="Wu D."/>
            <person name="Pukall R."/>
            <person name="Steenblock K."/>
            <person name="Schneider S."/>
            <person name="Klenk H.-P."/>
            <person name="Eisen J.A."/>
        </authorList>
    </citation>
    <scope>NUCLEOTIDE SEQUENCE [LARGE SCALE GENOMIC DNA]</scope>
    <source>
        <strain evidence="3">DSM 14684 / CIP 108061 / JCM 11494 / NBRC 100937 / ID131577</strain>
    </source>
</reference>
<dbReference type="Proteomes" id="UP000008229">
    <property type="component" value="Chromosome"/>
</dbReference>
<name>D3F0B8_CONWI</name>
<organism evidence="2 3">
    <name type="scientific">Conexibacter woesei (strain DSM 14684 / CCUG 47730 / CIP 108061 / JCM 11494 / NBRC 100937 / ID131577)</name>
    <dbReference type="NCBI Taxonomy" id="469383"/>
    <lineage>
        <taxon>Bacteria</taxon>
        <taxon>Bacillati</taxon>
        <taxon>Actinomycetota</taxon>
        <taxon>Thermoleophilia</taxon>
        <taxon>Solirubrobacterales</taxon>
        <taxon>Conexibacteraceae</taxon>
        <taxon>Conexibacter</taxon>
    </lineage>
</organism>
<dbReference type="STRING" id="469383.Cwoe_3560"/>
<dbReference type="AlphaFoldDB" id="D3F0B8"/>